<evidence type="ECO:0000313" key="4">
    <source>
        <dbReference type="EMBL" id="CAB4254578.1"/>
    </source>
</evidence>
<evidence type="ECO:0000256" key="1">
    <source>
        <dbReference type="ARBA" id="ARBA00006180"/>
    </source>
</evidence>
<organism evidence="4 5">
    <name type="scientific">Maudiozyma barnettii</name>
    <dbReference type="NCBI Taxonomy" id="61262"/>
    <lineage>
        <taxon>Eukaryota</taxon>
        <taxon>Fungi</taxon>
        <taxon>Dikarya</taxon>
        <taxon>Ascomycota</taxon>
        <taxon>Saccharomycotina</taxon>
        <taxon>Saccharomycetes</taxon>
        <taxon>Saccharomycetales</taxon>
        <taxon>Saccharomycetaceae</taxon>
        <taxon>Maudiozyma</taxon>
    </lineage>
</organism>
<evidence type="ECO:0000313" key="5">
    <source>
        <dbReference type="Proteomes" id="UP000644660"/>
    </source>
</evidence>
<comment type="caution">
    <text evidence="4">The sequence shown here is derived from an EMBL/GenBank/DDBJ whole genome shotgun (WGS) entry which is preliminary data.</text>
</comment>
<feature type="region of interest" description="Disordered" evidence="3">
    <location>
        <begin position="931"/>
        <end position="960"/>
    </location>
</feature>
<keyword evidence="5" id="KW-1185">Reference proteome</keyword>
<feature type="region of interest" description="Disordered" evidence="3">
    <location>
        <begin position="990"/>
        <end position="1015"/>
    </location>
</feature>
<protein>
    <submittedName>
        <fullName evidence="4">Similar to Saccharomyces cerevisiae YJL098W SAP185 Protein that forms a complex with the Sit4p protein phosphatase and is required for its function</fullName>
    </submittedName>
</protein>
<proteinExistence type="inferred from homology"/>
<dbReference type="GO" id="GO:0005634">
    <property type="term" value="C:nucleus"/>
    <property type="evidence" value="ECO:0007669"/>
    <property type="project" value="TreeGrafter"/>
</dbReference>
<feature type="compositionally biased region" description="Polar residues" evidence="3">
    <location>
        <begin position="245"/>
        <end position="256"/>
    </location>
</feature>
<feature type="compositionally biased region" description="Acidic residues" evidence="3">
    <location>
        <begin position="1001"/>
        <end position="1013"/>
    </location>
</feature>
<dbReference type="GO" id="GO:0005829">
    <property type="term" value="C:cytosol"/>
    <property type="evidence" value="ECO:0007669"/>
    <property type="project" value="TreeGrafter"/>
</dbReference>
<dbReference type="Pfam" id="PF04499">
    <property type="entry name" value="SAPS"/>
    <property type="match status" value="1"/>
</dbReference>
<comment type="similarity">
    <text evidence="1">Belongs to the SAPS family.</text>
</comment>
<dbReference type="GeneID" id="64857577"/>
<feature type="region of interest" description="Disordered" evidence="3">
    <location>
        <begin position="243"/>
        <end position="263"/>
    </location>
</feature>
<reference evidence="4 5" key="1">
    <citation type="submission" date="2020-05" db="EMBL/GenBank/DDBJ databases">
        <authorList>
            <person name="Casaregola S."/>
            <person name="Devillers H."/>
            <person name="Grondin C."/>
        </authorList>
    </citation>
    <scope>NUCLEOTIDE SEQUENCE [LARGE SCALE GENOMIC DNA]</scope>
    <source>
        <strain evidence="4 5">CLIB 1767</strain>
    </source>
</reference>
<dbReference type="GO" id="GO:0019888">
    <property type="term" value="F:protein phosphatase regulator activity"/>
    <property type="evidence" value="ECO:0007669"/>
    <property type="project" value="TreeGrafter"/>
</dbReference>
<feature type="region of interest" description="Disordered" evidence="3">
    <location>
        <begin position="61"/>
        <end position="127"/>
    </location>
</feature>
<feature type="region of interest" description="Disordered" evidence="3">
    <location>
        <begin position="1041"/>
        <end position="1088"/>
    </location>
</feature>
<dbReference type="PANTHER" id="PTHR12634:SF8">
    <property type="entry name" value="FIERY MOUNTAIN, ISOFORM D"/>
    <property type="match status" value="1"/>
</dbReference>
<dbReference type="GO" id="GO:0019903">
    <property type="term" value="F:protein phosphatase binding"/>
    <property type="evidence" value="ECO:0007669"/>
    <property type="project" value="InterPro"/>
</dbReference>
<dbReference type="EMBL" id="CAEFZW010000004">
    <property type="protein sequence ID" value="CAB4254578.1"/>
    <property type="molecule type" value="Genomic_DNA"/>
</dbReference>
<dbReference type="InterPro" id="IPR007587">
    <property type="entry name" value="SAPS"/>
</dbReference>
<dbReference type="PANTHER" id="PTHR12634">
    <property type="entry name" value="SIT4 YEAST -ASSOCIATING PROTEIN-RELATED"/>
    <property type="match status" value="1"/>
</dbReference>
<sequence length="1088" mass="123808">MSGSFWKFGQDYSIESSVTKLLNRAFIKINNNNTDTINNSIDKDNDEIIDSIVNITTTTITNSSTESGSPIDEPDVSINNNDDDNNNTNNNNDKDDDDDEEDTDTNNKDTTNTLDKLPSNEEDYRDYRPDLNVLDDLLDDEELYTELMCSNFKLLIYLKYPEVLQRLIDFVTNEKILTDDFEETKVANNDLLSDSENQNNIGDLNSDVIIVEPTKDNESGETIIKNKISEGYEEIDTNLKDESDASSMISEETSVTVPPESEEQLESRRARMAAEILSADIWPIASTIMENTDLLEQLWSIMDHKPPLSVAASTYFMKINERLLDMDVNGMLTFILSQKSCAERFLNHIENPSLMDFLLKVISTDKQDSPTGIINCLKEQDLIPSLIERLDLDKYNTSVQSAAGDFLKAFVTLSANSNNEIALGIGPNELTRQLVSTEIIEKLINIMLKGSTSLSNGVGIIIEMIRKNNSDYDFIQVMYTTIKTHPPNDRDPVHLIALVKTFANHMGDFAKLLMHGGLPMLETPIGEIEPLGFERFKICELVAELLHCSNMALLNEPDGEKITSERDYIRQEYLKEEETAYEDTIEKMSDSLENEYISDKLEALKLNGSETDRTTNENDIDDESLNEPVNNEELIATDENDNEVYPDDEIDNSKSAEKALREKNLSGDQLKFALHDTGIITNIMDMFFQFEWNNFLHNVVFDIVQQIFNGPLKSGYNKFLLSGLLVNIKITDKIIKGDEICKENETRTGIRLGYMGHLTLIAEEVAKFVEYVEELKLTFNDNGVETALSDEAWVTFMDTTLRDVREKYNTVLGDFVLEDVDAEDYEDHLIDANDPDLQMEENNALLDKLTEQNIDIDPLDELHDQIESTHDSFDQNDNLVHKENEDYIETNEEPNTESFYKYSHDLEEDTIRHDTQEDEDSRASGTIYEYIDPSGHKTTLNLDSFHSDSDSDNDSGTNSNYEDALKYVYTNQFRLSDNDKAHEQFSNTLQNDFIDYSPPNGEDDDDDYMDPNDDGQSYVKPNNPLFNNLNTLSSNITLNEDEMQSRNSESGSDIESPEEYSSDEDVLDSEEIGMDNEVSLYRTPSRED</sequence>
<gene>
    <name evidence="4" type="ORF">KABA2_04S09460</name>
</gene>
<name>A0A8H2VG26_9SACH</name>
<accession>A0A8H2VG26</accession>
<feature type="compositionally biased region" description="Acidic residues" evidence="3">
    <location>
        <begin position="1055"/>
        <end position="1074"/>
    </location>
</feature>
<dbReference type="Proteomes" id="UP000644660">
    <property type="component" value="Unassembled WGS sequence"/>
</dbReference>
<dbReference type="OrthoDB" id="295029at2759"/>
<evidence type="ECO:0000256" key="2">
    <source>
        <dbReference type="ARBA" id="ARBA00023306"/>
    </source>
</evidence>
<evidence type="ECO:0000256" key="3">
    <source>
        <dbReference type="SAM" id="MobiDB-lite"/>
    </source>
</evidence>
<dbReference type="RefSeq" id="XP_041406422.1">
    <property type="nucleotide sequence ID" value="XM_041550488.1"/>
</dbReference>
<keyword evidence="2" id="KW-0131">Cell cycle</keyword>
<dbReference type="AlphaFoldDB" id="A0A8H2VG26"/>
<feature type="compositionally biased region" description="Acidic residues" evidence="3">
    <location>
        <begin position="94"/>
        <end position="104"/>
    </location>
</feature>